<evidence type="ECO:0000313" key="5">
    <source>
        <dbReference type="Proteomes" id="UP001428341"/>
    </source>
</evidence>
<protein>
    <recommendedName>
        <fullName evidence="3">CNNM transmembrane domain-containing protein</fullName>
    </recommendedName>
</protein>
<dbReference type="Pfam" id="PF01595">
    <property type="entry name" value="CNNM"/>
    <property type="match status" value="1"/>
</dbReference>
<dbReference type="PROSITE" id="PS51846">
    <property type="entry name" value="CNNM"/>
    <property type="match status" value="1"/>
</dbReference>
<reference evidence="4 5" key="1">
    <citation type="submission" date="2024-05" db="EMBL/GenBank/DDBJ databases">
        <title>Haplotype-resolved chromosome-level genome assembly of Huyou (Citrus changshanensis).</title>
        <authorList>
            <person name="Miao C."/>
            <person name="Chen W."/>
            <person name="Wu Y."/>
            <person name="Wang L."/>
            <person name="Zhao S."/>
            <person name="Grierson D."/>
            <person name="Xu C."/>
            <person name="Chen K."/>
        </authorList>
    </citation>
    <scope>NUCLEOTIDE SEQUENCE [LARGE SCALE GENOMIC DNA]</scope>
    <source>
        <strain evidence="4">01-14</strain>
        <tissue evidence="4">Leaf</tissue>
    </source>
</reference>
<proteinExistence type="predicted"/>
<dbReference type="Proteomes" id="UP001428341">
    <property type="component" value="Unassembled WGS sequence"/>
</dbReference>
<keyword evidence="1 2" id="KW-1133">Transmembrane helix</keyword>
<dbReference type="EMBL" id="JBCGBO010000024">
    <property type="protein sequence ID" value="KAK9181869.1"/>
    <property type="molecule type" value="Genomic_DNA"/>
</dbReference>
<feature type="transmembrane region" description="Helical" evidence="2">
    <location>
        <begin position="98"/>
        <end position="116"/>
    </location>
</feature>
<dbReference type="GO" id="GO:0010960">
    <property type="term" value="P:magnesium ion homeostasis"/>
    <property type="evidence" value="ECO:0007669"/>
    <property type="project" value="InterPro"/>
</dbReference>
<dbReference type="Gene3D" id="3.10.580.10">
    <property type="entry name" value="CBS-domain"/>
    <property type="match status" value="3"/>
</dbReference>
<evidence type="ECO:0000259" key="3">
    <source>
        <dbReference type="PROSITE" id="PS51846"/>
    </source>
</evidence>
<name>A0AAP0LNZ7_9ROSI</name>
<dbReference type="GO" id="GO:0030026">
    <property type="term" value="P:intracellular manganese ion homeostasis"/>
    <property type="evidence" value="ECO:0007669"/>
    <property type="project" value="TreeGrafter"/>
</dbReference>
<evidence type="ECO:0000256" key="2">
    <source>
        <dbReference type="SAM" id="Phobius"/>
    </source>
</evidence>
<sequence length="463" mass="51208">MAANDVPCCEPMFWVYLVICVGLVSFAGLMSGLTLGLMSLSLVDLEVLMRAGQPQDRKNAEKILPIVKNQHLLLCTLLIGNAMAMEALPIFLDALLPAWASIVISVTLILAFGEIIPQAVCSRYGLSVGAKLSVLVRLIVIVLFPIAYPISKLLDWLLGKRHSALLRRAELKTLVDMHGNEAGKGGELTHDETTIITGALDMTQKTAKDAMTAMTKTFSLDINSRLDEVHDQLPLYDILNQFQKGHSHMAVVVKCKNDSKEIAEMEKSKAPMYKININSNLKQRQGESKGNVQNEQFNAYVNSPSVISSDIDIQSSMAKSADLHLCLKKWERQDVKISKEELESLPNVDEEVIGIITLEDVMEELLQEEILDETDDYVDVHRKIKINMLESQKSPSPGAAFVSRLKRIPMDSPIPSYHDQTPVSSYNHSPILHSPASPYIQSPFIRPTLSASPGKSLPTSFAH</sequence>
<keyword evidence="5" id="KW-1185">Reference proteome</keyword>
<comment type="caution">
    <text evidence="4">The sequence shown here is derived from an EMBL/GenBank/DDBJ whole genome shotgun (WGS) entry which is preliminary data.</text>
</comment>
<keyword evidence="1 2" id="KW-0812">Transmembrane</keyword>
<gene>
    <name evidence="4" type="ORF">WN944_025010</name>
</gene>
<keyword evidence="1 2" id="KW-0472">Membrane</keyword>
<feature type="transmembrane region" description="Helical" evidence="2">
    <location>
        <begin position="128"/>
        <end position="148"/>
    </location>
</feature>
<dbReference type="InterPro" id="IPR046342">
    <property type="entry name" value="CBS_dom_sf"/>
</dbReference>
<evidence type="ECO:0000313" key="4">
    <source>
        <dbReference type="EMBL" id="KAK9181869.1"/>
    </source>
</evidence>
<accession>A0AAP0LNZ7</accession>
<dbReference type="InterPro" id="IPR002550">
    <property type="entry name" value="CNNM"/>
</dbReference>
<dbReference type="GO" id="GO:0016020">
    <property type="term" value="C:membrane"/>
    <property type="evidence" value="ECO:0007669"/>
    <property type="project" value="UniProtKB-UniRule"/>
</dbReference>
<dbReference type="PANTHER" id="PTHR12064">
    <property type="entry name" value="METAL TRANSPORTER CNNM"/>
    <property type="match status" value="1"/>
</dbReference>
<dbReference type="GO" id="GO:0005737">
    <property type="term" value="C:cytoplasm"/>
    <property type="evidence" value="ECO:0007669"/>
    <property type="project" value="TreeGrafter"/>
</dbReference>
<dbReference type="PANTHER" id="PTHR12064:SF36">
    <property type="entry name" value="DOMAIN-CONTAINING PROTEIN, PUTATIVE, EXPRESSED-RELATED"/>
    <property type="match status" value="1"/>
</dbReference>
<evidence type="ECO:0000256" key="1">
    <source>
        <dbReference type="PROSITE-ProRule" id="PRU01193"/>
    </source>
</evidence>
<dbReference type="AlphaFoldDB" id="A0AAP0LNZ7"/>
<feature type="transmembrane region" description="Helical" evidence="2">
    <location>
        <begin position="13"/>
        <end position="40"/>
    </location>
</feature>
<feature type="domain" description="CNNM transmembrane" evidence="3">
    <location>
        <begin position="9"/>
        <end position="192"/>
    </location>
</feature>
<organism evidence="4 5">
    <name type="scientific">Citrus x changshan-huyou</name>
    <dbReference type="NCBI Taxonomy" id="2935761"/>
    <lineage>
        <taxon>Eukaryota</taxon>
        <taxon>Viridiplantae</taxon>
        <taxon>Streptophyta</taxon>
        <taxon>Embryophyta</taxon>
        <taxon>Tracheophyta</taxon>
        <taxon>Spermatophyta</taxon>
        <taxon>Magnoliopsida</taxon>
        <taxon>eudicotyledons</taxon>
        <taxon>Gunneridae</taxon>
        <taxon>Pentapetalae</taxon>
        <taxon>rosids</taxon>
        <taxon>malvids</taxon>
        <taxon>Sapindales</taxon>
        <taxon>Rutaceae</taxon>
        <taxon>Aurantioideae</taxon>
        <taxon>Citrus</taxon>
    </lineage>
</organism>
<dbReference type="InterPro" id="IPR045095">
    <property type="entry name" value="ACDP"/>
</dbReference>